<gene>
    <name evidence="1" type="ORF">VFPBJ_03931</name>
</gene>
<organism evidence="1 2">
    <name type="scientific">Purpureocillium lilacinum</name>
    <name type="common">Paecilomyces lilacinus</name>
    <dbReference type="NCBI Taxonomy" id="33203"/>
    <lineage>
        <taxon>Eukaryota</taxon>
        <taxon>Fungi</taxon>
        <taxon>Dikarya</taxon>
        <taxon>Ascomycota</taxon>
        <taxon>Pezizomycotina</taxon>
        <taxon>Sordariomycetes</taxon>
        <taxon>Hypocreomycetidae</taxon>
        <taxon>Hypocreales</taxon>
        <taxon>Ophiocordycipitaceae</taxon>
        <taxon>Purpureocillium</taxon>
    </lineage>
</organism>
<evidence type="ECO:0000313" key="2">
    <source>
        <dbReference type="Proteomes" id="UP000078240"/>
    </source>
</evidence>
<accession>A0A179GTS5</accession>
<comment type="caution">
    <text evidence="1">The sequence shown here is derived from an EMBL/GenBank/DDBJ whole genome shotgun (WGS) entry which is preliminary data.</text>
</comment>
<proteinExistence type="predicted"/>
<reference evidence="1 2" key="1">
    <citation type="submission" date="2016-01" db="EMBL/GenBank/DDBJ databases">
        <title>Biosynthesis of antibiotic leucinostatins and their inhibition on Phytophthora in bio-control Purpureocillium lilacinum.</title>
        <authorList>
            <person name="Wang G."/>
            <person name="Liu Z."/>
            <person name="Lin R."/>
            <person name="Li E."/>
            <person name="Mao Z."/>
            <person name="Ling J."/>
            <person name="Yin W."/>
            <person name="Xie B."/>
        </authorList>
    </citation>
    <scope>NUCLEOTIDE SEQUENCE [LARGE SCALE GENOMIC DNA]</scope>
    <source>
        <strain evidence="1">PLBJ-1</strain>
    </source>
</reference>
<name>A0A179GTS5_PURLI</name>
<dbReference type="Proteomes" id="UP000078240">
    <property type="component" value="Unassembled WGS sequence"/>
</dbReference>
<protein>
    <submittedName>
        <fullName evidence="1">Uncharacterized protein</fullName>
    </submittedName>
</protein>
<sequence length="90" mass="9884">MSDPRVQVLAKQPEVTGNVGLYGPKRQLHRAYALRCAHRRNSGSTSQSASLVVPTRSICHQVQPVQPYRLPSCAARAAFTGLHGNPYVHH</sequence>
<dbReference type="AlphaFoldDB" id="A0A179GTS5"/>
<dbReference type="EMBL" id="LSBH01000003">
    <property type="protein sequence ID" value="OAQ81347.1"/>
    <property type="molecule type" value="Genomic_DNA"/>
</dbReference>
<evidence type="ECO:0000313" key="1">
    <source>
        <dbReference type="EMBL" id="OAQ81347.1"/>
    </source>
</evidence>